<dbReference type="AlphaFoldDB" id="A0AA88NDF0"/>
<evidence type="ECO:0000313" key="2">
    <source>
        <dbReference type="Proteomes" id="UP001187415"/>
    </source>
</evidence>
<organism evidence="1 2">
    <name type="scientific">Channa striata</name>
    <name type="common">Snakehead murrel</name>
    <name type="synonym">Ophicephalus striatus</name>
    <dbReference type="NCBI Taxonomy" id="64152"/>
    <lineage>
        <taxon>Eukaryota</taxon>
        <taxon>Metazoa</taxon>
        <taxon>Chordata</taxon>
        <taxon>Craniata</taxon>
        <taxon>Vertebrata</taxon>
        <taxon>Euteleostomi</taxon>
        <taxon>Actinopterygii</taxon>
        <taxon>Neopterygii</taxon>
        <taxon>Teleostei</taxon>
        <taxon>Neoteleostei</taxon>
        <taxon>Acanthomorphata</taxon>
        <taxon>Anabantaria</taxon>
        <taxon>Anabantiformes</taxon>
        <taxon>Channoidei</taxon>
        <taxon>Channidae</taxon>
        <taxon>Channa</taxon>
    </lineage>
</organism>
<accession>A0AA88NDF0</accession>
<keyword evidence="2" id="KW-1185">Reference proteome</keyword>
<evidence type="ECO:0000313" key="1">
    <source>
        <dbReference type="EMBL" id="KAK2857114.1"/>
    </source>
</evidence>
<proteinExistence type="predicted"/>
<dbReference type="Proteomes" id="UP001187415">
    <property type="component" value="Unassembled WGS sequence"/>
</dbReference>
<comment type="caution">
    <text evidence="1">The sequence shown here is derived from an EMBL/GenBank/DDBJ whole genome shotgun (WGS) entry which is preliminary data.</text>
</comment>
<gene>
    <name evidence="1" type="ORF">Q5P01_005849</name>
</gene>
<reference evidence="1" key="1">
    <citation type="submission" date="2023-07" db="EMBL/GenBank/DDBJ databases">
        <title>Chromosome-level Genome Assembly of Striped Snakehead (Channa striata).</title>
        <authorList>
            <person name="Liu H."/>
        </authorList>
    </citation>
    <scope>NUCLEOTIDE SEQUENCE</scope>
    <source>
        <strain evidence="1">Gz</strain>
        <tissue evidence="1">Muscle</tissue>
    </source>
</reference>
<protein>
    <submittedName>
        <fullName evidence="1">Uncharacterized protein</fullName>
    </submittedName>
</protein>
<name>A0AA88NDF0_CHASR</name>
<sequence length="75" mass="8482">MRVVTRLSSRRNVKYSAPLPTPKRSLPLWSANDPMARRSIGKSEYAKRVLMFGIAQPLLLSSRPFDVAFNLHNAV</sequence>
<dbReference type="EMBL" id="JAUPFM010000003">
    <property type="protein sequence ID" value="KAK2857114.1"/>
    <property type="molecule type" value="Genomic_DNA"/>
</dbReference>